<evidence type="ECO:0000256" key="1">
    <source>
        <dbReference type="SAM" id="MobiDB-lite"/>
    </source>
</evidence>
<comment type="caution">
    <text evidence="2">The sequence shown here is derived from an EMBL/GenBank/DDBJ whole genome shotgun (WGS) entry which is preliminary data.</text>
</comment>
<evidence type="ECO:0000313" key="2">
    <source>
        <dbReference type="EMBL" id="KAJ2687988.1"/>
    </source>
</evidence>
<dbReference type="Proteomes" id="UP001151516">
    <property type="component" value="Unassembled WGS sequence"/>
</dbReference>
<protein>
    <submittedName>
        <fullName evidence="2">Uncharacterized protein</fullName>
    </submittedName>
</protein>
<feature type="region of interest" description="Disordered" evidence="1">
    <location>
        <begin position="1"/>
        <end position="31"/>
    </location>
</feature>
<gene>
    <name evidence="2" type="ORF">IWW39_002526</name>
</gene>
<dbReference type="OrthoDB" id="5544687at2759"/>
<proteinExistence type="predicted"/>
<accession>A0A9W8GN63</accession>
<keyword evidence="3" id="KW-1185">Reference proteome</keyword>
<feature type="compositionally biased region" description="Basic and acidic residues" evidence="1">
    <location>
        <begin position="16"/>
        <end position="29"/>
    </location>
</feature>
<dbReference type="EMBL" id="JANBTX010000057">
    <property type="protein sequence ID" value="KAJ2687988.1"/>
    <property type="molecule type" value="Genomic_DNA"/>
</dbReference>
<reference evidence="2" key="1">
    <citation type="submission" date="2022-07" db="EMBL/GenBank/DDBJ databases">
        <title>Phylogenomic reconstructions and comparative analyses of Kickxellomycotina fungi.</title>
        <authorList>
            <person name="Reynolds N.K."/>
            <person name="Stajich J.E."/>
            <person name="Barry K."/>
            <person name="Grigoriev I.V."/>
            <person name="Crous P."/>
            <person name="Smith M.E."/>
        </authorList>
    </citation>
    <scope>NUCLEOTIDE SEQUENCE</scope>
    <source>
        <strain evidence="2">CBS 109367</strain>
    </source>
</reference>
<name>A0A9W8GN63_9FUNG</name>
<sequence>MLSDNRQDAGDISGQSRDDSNPGESKSEEADVIGYDAGFRDGYMAGFDRGHAYLELIVNSRKKQMQSQARD</sequence>
<evidence type="ECO:0000313" key="3">
    <source>
        <dbReference type="Proteomes" id="UP001151516"/>
    </source>
</evidence>
<dbReference type="AlphaFoldDB" id="A0A9W8GN63"/>
<organism evidence="2 3">
    <name type="scientific">Coemansia spiralis</name>
    <dbReference type="NCBI Taxonomy" id="417178"/>
    <lineage>
        <taxon>Eukaryota</taxon>
        <taxon>Fungi</taxon>
        <taxon>Fungi incertae sedis</taxon>
        <taxon>Zoopagomycota</taxon>
        <taxon>Kickxellomycotina</taxon>
        <taxon>Kickxellomycetes</taxon>
        <taxon>Kickxellales</taxon>
        <taxon>Kickxellaceae</taxon>
        <taxon>Coemansia</taxon>
    </lineage>
</organism>